<comment type="caution">
    <text evidence="2">The sequence shown here is derived from an EMBL/GenBank/DDBJ whole genome shotgun (WGS) entry which is preliminary data.</text>
</comment>
<feature type="region of interest" description="Disordered" evidence="1">
    <location>
        <begin position="1"/>
        <end position="98"/>
    </location>
</feature>
<sequence>MSVTDAGPVKSHLLLQDNTSPSSELPEKSTAPSISEESQNGILLQVAQFPEGAQQSTLSSNIAEGQHKSQNTPLQITNSSEQSAVKSSSTSREMVEGKHVTFRKQPSHLPKYQALLLSATETTKTQHVARGPIKCQTLPRKATVEPPQKENKEGSHLTRRNTMPTNTSRPTACPYNNIPKPTPMIGVPPRESPSYLIRSEERRK</sequence>
<organism evidence="2 3">
    <name type="scientific">Geodia barretti</name>
    <name type="common">Barrett's horny sponge</name>
    <dbReference type="NCBI Taxonomy" id="519541"/>
    <lineage>
        <taxon>Eukaryota</taxon>
        <taxon>Metazoa</taxon>
        <taxon>Porifera</taxon>
        <taxon>Demospongiae</taxon>
        <taxon>Heteroscleromorpha</taxon>
        <taxon>Tetractinellida</taxon>
        <taxon>Astrophorina</taxon>
        <taxon>Geodiidae</taxon>
        <taxon>Geodia</taxon>
    </lineage>
</organism>
<evidence type="ECO:0000313" key="2">
    <source>
        <dbReference type="EMBL" id="CAI7999195.1"/>
    </source>
</evidence>
<dbReference type="Proteomes" id="UP001174909">
    <property type="component" value="Unassembled WGS sequence"/>
</dbReference>
<gene>
    <name evidence="2" type="ORF">GBAR_LOCUS2641</name>
</gene>
<feature type="compositionally biased region" description="Polar residues" evidence="1">
    <location>
        <begin position="160"/>
        <end position="170"/>
    </location>
</feature>
<accession>A0AA35R1I2</accession>
<name>A0AA35R1I2_GEOBA</name>
<protein>
    <submittedName>
        <fullName evidence="2">Uncharacterized protein</fullName>
    </submittedName>
</protein>
<dbReference type="EMBL" id="CASHTH010000363">
    <property type="protein sequence ID" value="CAI7999195.1"/>
    <property type="molecule type" value="Genomic_DNA"/>
</dbReference>
<evidence type="ECO:0000256" key="1">
    <source>
        <dbReference type="SAM" id="MobiDB-lite"/>
    </source>
</evidence>
<dbReference type="AlphaFoldDB" id="A0AA35R1I2"/>
<keyword evidence="3" id="KW-1185">Reference proteome</keyword>
<feature type="compositionally biased region" description="Basic and acidic residues" evidence="1">
    <location>
        <begin position="147"/>
        <end position="156"/>
    </location>
</feature>
<feature type="region of interest" description="Disordered" evidence="1">
    <location>
        <begin position="140"/>
        <end position="204"/>
    </location>
</feature>
<evidence type="ECO:0000313" key="3">
    <source>
        <dbReference type="Proteomes" id="UP001174909"/>
    </source>
</evidence>
<feature type="compositionally biased region" description="Polar residues" evidence="1">
    <location>
        <begin position="30"/>
        <end position="42"/>
    </location>
</feature>
<reference evidence="2" key="1">
    <citation type="submission" date="2023-03" db="EMBL/GenBank/DDBJ databases">
        <authorList>
            <person name="Steffen K."/>
            <person name="Cardenas P."/>
        </authorList>
    </citation>
    <scope>NUCLEOTIDE SEQUENCE</scope>
</reference>
<feature type="compositionally biased region" description="Polar residues" evidence="1">
    <location>
        <begin position="53"/>
        <end position="92"/>
    </location>
</feature>
<proteinExistence type="predicted"/>